<dbReference type="GO" id="GO:0009245">
    <property type="term" value="P:lipid A biosynthetic process"/>
    <property type="evidence" value="ECO:0007669"/>
    <property type="project" value="TreeGrafter"/>
</dbReference>
<dbReference type="AlphaFoldDB" id="A0AAU7DG53"/>
<dbReference type="InterPro" id="IPR016538">
    <property type="entry name" value="UCP008292"/>
</dbReference>
<dbReference type="EMBL" id="CP121196">
    <property type="protein sequence ID" value="XBH16314.1"/>
    <property type="molecule type" value="Genomic_DNA"/>
</dbReference>
<dbReference type="InterPro" id="IPR004843">
    <property type="entry name" value="Calcineurin-like_PHP"/>
</dbReference>
<gene>
    <name evidence="4" type="ORF">P8935_17280</name>
</gene>
<dbReference type="GO" id="GO:0016020">
    <property type="term" value="C:membrane"/>
    <property type="evidence" value="ECO:0007669"/>
    <property type="project" value="GOC"/>
</dbReference>
<dbReference type="PANTHER" id="PTHR31302">
    <property type="entry name" value="TRANSMEMBRANE PROTEIN WITH METALLOPHOSPHOESTERASE DOMAIN-RELATED"/>
    <property type="match status" value="1"/>
</dbReference>
<evidence type="ECO:0000313" key="4">
    <source>
        <dbReference type="EMBL" id="XBH16314.1"/>
    </source>
</evidence>
<dbReference type="Gene3D" id="3.60.21.10">
    <property type="match status" value="1"/>
</dbReference>
<keyword evidence="1" id="KW-0479">Metal-binding</keyword>
<feature type="domain" description="Calcineurin-like phosphoesterase" evidence="3">
    <location>
        <begin position="1"/>
        <end position="200"/>
    </location>
</feature>
<sequence>MRLAAVADIHLSAENHERDVRQFLPVNDLADVLVIAGDFTNHGMPEEMRAVLGVLEHIRIPVIAVLGNHDHESGHQDELAGMLRIAGVHLLDGHCHEIDGIGFAGTKGFCGGFAPYELMPFGEQGIKTFVEIAEREAIKLDYGLAQTKAQKKVAITHYAPIKETIVGEPEPIFPFLGSSRLERALQAHQPVLALHGHAHKGTFSAETKSGVRVCNVALPIIRQRGEEHHFALFNL</sequence>
<protein>
    <submittedName>
        <fullName evidence="4">Metallophosphoesterase</fullName>
    </submittedName>
</protein>
<name>A0AAU7DG53_9BACT</name>
<dbReference type="InterPro" id="IPR029052">
    <property type="entry name" value="Metallo-depent_PP-like"/>
</dbReference>
<dbReference type="Pfam" id="PF00149">
    <property type="entry name" value="Metallophos"/>
    <property type="match status" value="1"/>
</dbReference>
<evidence type="ECO:0000256" key="1">
    <source>
        <dbReference type="ARBA" id="ARBA00022723"/>
    </source>
</evidence>
<evidence type="ECO:0000256" key="2">
    <source>
        <dbReference type="ARBA" id="ARBA00022801"/>
    </source>
</evidence>
<dbReference type="PANTHER" id="PTHR31302:SF31">
    <property type="entry name" value="PHOSPHODIESTERASE YAEI"/>
    <property type="match status" value="1"/>
</dbReference>
<evidence type="ECO:0000259" key="3">
    <source>
        <dbReference type="Pfam" id="PF00149"/>
    </source>
</evidence>
<dbReference type="GO" id="GO:0046872">
    <property type="term" value="F:metal ion binding"/>
    <property type="evidence" value="ECO:0007669"/>
    <property type="project" value="UniProtKB-KW"/>
</dbReference>
<reference evidence="4" key="1">
    <citation type="submission" date="2023-03" db="EMBL/GenBank/DDBJ databases">
        <title>Edaphobacter sp.</title>
        <authorList>
            <person name="Huber K.J."/>
            <person name="Papendorf J."/>
            <person name="Pilke C."/>
            <person name="Bunk B."/>
            <person name="Sproeer C."/>
            <person name="Pester M."/>
        </authorList>
    </citation>
    <scope>NUCLEOTIDE SEQUENCE</scope>
    <source>
        <strain evidence="4">DSM 110680</strain>
    </source>
</reference>
<keyword evidence="2" id="KW-0378">Hydrolase</keyword>
<dbReference type="InterPro" id="IPR051158">
    <property type="entry name" value="Metallophosphoesterase_sf"/>
</dbReference>
<accession>A0AAU7DG53</accession>
<dbReference type="RefSeq" id="WP_348261543.1">
    <property type="nucleotide sequence ID" value="NZ_CP121196.1"/>
</dbReference>
<proteinExistence type="predicted"/>
<dbReference type="PIRSF" id="PIRSF008292">
    <property type="entry name" value="UCP008292"/>
    <property type="match status" value="1"/>
</dbReference>
<organism evidence="4">
    <name type="scientific">Telmatobacter sp. DSM 110680</name>
    <dbReference type="NCBI Taxonomy" id="3036704"/>
    <lineage>
        <taxon>Bacteria</taxon>
        <taxon>Pseudomonadati</taxon>
        <taxon>Acidobacteriota</taxon>
        <taxon>Terriglobia</taxon>
        <taxon>Terriglobales</taxon>
        <taxon>Acidobacteriaceae</taxon>
        <taxon>Telmatobacter</taxon>
    </lineage>
</organism>
<dbReference type="GO" id="GO:0008758">
    <property type="term" value="F:UDP-2,3-diacylglucosamine hydrolase activity"/>
    <property type="evidence" value="ECO:0007669"/>
    <property type="project" value="TreeGrafter"/>
</dbReference>
<dbReference type="SUPFAM" id="SSF56300">
    <property type="entry name" value="Metallo-dependent phosphatases"/>
    <property type="match status" value="1"/>
</dbReference>